<gene>
    <name evidence="3" type="ORF">ICL16_39480</name>
</gene>
<protein>
    <submittedName>
        <fullName evidence="3">Choice-of-anchor A family protein</fullName>
    </submittedName>
</protein>
<comment type="caution">
    <text evidence="3">The sequence shown here is derived from an EMBL/GenBank/DDBJ whole genome shotgun (WGS) entry which is preliminary data.</text>
</comment>
<feature type="signal peptide" evidence="1">
    <location>
        <begin position="1"/>
        <end position="30"/>
    </location>
</feature>
<dbReference type="AlphaFoldDB" id="A0A8J6XKN5"/>
<dbReference type="Pfam" id="PF20597">
    <property type="entry name" value="pAdhesive_15"/>
    <property type="match status" value="1"/>
</dbReference>
<dbReference type="PROSITE" id="PS51257">
    <property type="entry name" value="PROKAR_LIPOPROTEIN"/>
    <property type="match status" value="1"/>
</dbReference>
<dbReference type="Proteomes" id="UP000629098">
    <property type="component" value="Unassembled WGS sequence"/>
</dbReference>
<evidence type="ECO:0000259" key="2">
    <source>
        <dbReference type="Pfam" id="PF20597"/>
    </source>
</evidence>
<dbReference type="NCBIfam" id="TIGR04215">
    <property type="entry name" value="choice_anch_A"/>
    <property type="match status" value="1"/>
</dbReference>
<feature type="chain" id="PRO_5035178906" evidence="1">
    <location>
        <begin position="31"/>
        <end position="321"/>
    </location>
</feature>
<dbReference type="RefSeq" id="WP_190837210.1">
    <property type="nucleotide sequence ID" value="NZ_CAWPPI010000118.1"/>
</dbReference>
<keyword evidence="1" id="KW-0732">Signal</keyword>
<keyword evidence="4" id="KW-1185">Reference proteome</keyword>
<sequence length="321" mass="33679">MLVNKMLRYTQVAVPLVASCVLGFCQNANASTLGAASDFNAFVLGNMNQTSDTEGRLAVGGNATLTNYGVGDRLSDSNGTRDDLIVGGILTYNGGQVFNGNVVYGTGTAPKVSTPNGTIKQGKPIDFAAAGQELKALSAYLATLTPNNTTTVHNWGGVELKGTKSDLNIFNIGASVFAPGNNVNNFSIDGSMSSTILVNVAGKDISMKNFGFSNNLQAGLRQKVLFNFYEATNIDLQNIGFQGSILAPLANLKTTYGDVNGNVIVASSQGSGEYHNYLFKGTLPKPTNINPPKKKVPEPSSLVGLGTLAAGIVVSRRKLMR</sequence>
<evidence type="ECO:0000313" key="4">
    <source>
        <dbReference type="Proteomes" id="UP000629098"/>
    </source>
</evidence>
<organism evidence="3 4">
    <name type="scientific">Iningainema tapete BLCC-T55</name>
    <dbReference type="NCBI Taxonomy" id="2748662"/>
    <lineage>
        <taxon>Bacteria</taxon>
        <taxon>Bacillati</taxon>
        <taxon>Cyanobacteriota</taxon>
        <taxon>Cyanophyceae</taxon>
        <taxon>Nostocales</taxon>
        <taxon>Scytonemataceae</taxon>
        <taxon>Iningainema tapete</taxon>
    </lineage>
</organism>
<accession>A0A8J6XKN5</accession>
<reference evidence="3" key="1">
    <citation type="submission" date="2020-09" db="EMBL/GenBank/DDBJ databases">
        <title>Iningainema tapete sp. nov. (Scytonemataceae, Cyanobacteria) from greenhouses in central Florida (USA) produces two types of nodularin with biosynthetic potential for microcystin-LR and anabaenopeptins.</title>
        <authorList>
            <person name="Berthold D.E."/>
            <person name="Lefler F.W."/>
            <person name="Huang I.-S."/>
            <person name="Abdulla H."/>
            <person name="Zimba P.V."/>
            <person name="Laughinghouse H.D. IV."/>
        </authorList>
    </citation>
    <scope>NUCLEOTIDE SEQUENCE</scope>
    <source>
        <strain evidence="3">BLCCT55</strain>
    </source>
</reference>
<feature type="domain" description="Choice-of-anchor A" evidence="2">
    <location>
        <begin position="33"/>
        <end position="276"/>
    </location>
</feature>
<name>A0A8J6XKN5_9CYAN</name>
<dbReference type="InterPro" id="IPR013424">
    <property type="entry name" value="Ice-binding_C"/>
</dbReference>
<proteinExistence type="predicted"/>
<dbReference type="InterPro" id="IPR026588">
    <property type="entry name" value="Choice_anch_A"/>
</dbReference>
<dbReference type="NCBIfam" id="TIGR02595">
    <property type="entry name" value="PEP_CTERM"/>
    <property type="match status" value="1"/>
</dbReference>
<evidence type="ECO:0000256" key="1">
    <source>
        <dbReference type="SAM" id="SignalP"/>
    </source>
</evidence>
<dbReference type="EMBL" id="JACXAE010000118">
    <property type="protein sequence ID" value="MBD2777969.1"/>
    <property type="molecule type" value="Genomic_DNA"/>
</dbReference>
<evidence type="ECO:0000313" key="3">
    <source>
        <dbReference type="EMBL" id="MBD2777969.1"/>
    </source>
</evidence>